<dbReference type="Pfam" id="PF03607">
    <property type="entry name" value="DCX"/>
    <property type="match status" value="1"/>
</dbReference>
<evidence type="ECO:0000256" key="8">
    <source>
        <dbReference type="ARBA" id="ARBA00047899"/>
    </source>
</evidence>
<feature type="domain" description="Protein kinase" evidence="12">
    <location>
        <begin position="486"/>
        <end position="743"/>
    </location>
</feature>
<dbReference type="CDD" id="cd16111">
    <property type="entry name" value="DCX_DCLK3"/>
    <property type="match status" value="1"/>
</dbReference>
<evidence type="ECO:0000259" key="12">
    <source>
        <dbReference type="PROSITE" id="PS50011"/>
    </source>
</evidence>
<gene>
    <name evidence="14" type="ORF">JZ751_000394</name>
</gene>
<evidence type="ECO:0000256" key="1">
    <source>
        <dbReference type="ARBA" id="ARBA00005354"/>
    </source>
</evidence>
<dbReference type="PANTHER" id="PTHR24347">
    <property type="entry name" value="SERINE/THREONINE-PROTEIN KINASE"/>
    <property type="match status" value="1"/>
</dbReference>
<dbReference type="InterPro" id="IPR003533">
    <property type="entry name" value="Doublecortin_dom"/>
</dbReference>
<dbReference type="CDD" id="cd14095">
    <property type="entry name" value="STKc_DCKL"/>
    <property type="match status" value="1"/>
</dbReference>
<evidence type="ECO:0000256" key="7">
    <source>
        <dbReference type="ARBA" id="ARBA00022840"/>
    </source>
</evidence>
<evidence type="ECO:0000256" key="11">
    <source>
        <dbReference type="SAM" id="MobiDB-lite"/>
    </source>
</evidence>
<dbReference type="PROSITE" id="PS00108">
    <property type="entry name" value="PROTEIN_KINASE_ST"/>
    <property type="match status" value="1"/>
</dbReference>
<dbReference type="Pfam" id="PF00069">
    <property type="entry name" value="Pkinase"/>
    <property type="match status" value="1"/>
</dbReference>
<feature type="compositionally biased region" description="Polar residues" evidence="11">
    <location>
        <begin position="429"/>
        <end position="439"/>
    </location>
</feature>
<keyword evidence="5 10" id="KW-0547">Nucleotide-binding</keyword>
<comment type="similarity">
    <text evidence="1">Belongs to the protein kinase superfamily. CAMK Ser/Thr protein kinase family. CaMK subfamily.</text>
</comment>
<evidence type="ECO:0000256" key="3">
    <source>
        <dbReference type="ARBA" id="ARBA00022527"/>
    </source>
</evidence>
<dbReference type="FunFam" id="3.30.200.20:FF:000315">
    <property type="entry name" value="Calcium-dependent protein kinase 3"/>
    <property type="match status" value="1"/>
</dbReference>
<evidence type="ECO:0000256" key="9">
    <source>
        <dbReference type="ARBA" id="ARBA00048679"/>
    </source>
</evidence>
<dbReference type="PROSITE" id="PS50309">
    <property type="entry name" value="DC"/>
    <property type="match status" value="1"/>
</dbReference>
<dbReference type="SMART" id="SM00537">
    <property type="entry name" value="DCX"/>
    <property type="match status" value="1"/>
</dbReference>
<name>A0A8T2PWG5_9TELE</name>
<evidence type="ECO:0000313" key="14">
    <source>
        <dbReference type="EMBL" id="KAG9355556.1"/>
    </source>
</evidence>
<comment type="caution">
    <text evidence="14">The sequence shown here is derived from an EMBL/GenBank/DDBJ whole genome shotgun (WGS) entry which is preliminary data.</text>
</comment>
<keyword evidence="6" id="KW-0418">Kinase</keyword>
<keyword evidence="15" id="KW-1185">Reference proteome</keyword>
<dbReference type="Gene3D" id="1.10.510.10">
    <property type="entry name" value="Transferase(Phosphotransferase) domain 1"/>
    <property type="match status" value="1"/>
</dbReference>
<evidence type="ECO:0000256" key="6">
    <source>
        <dbReference type="ARBA" id="ARBA00022777"/>
    </source>
</evidence>
<dbReference type="EMBL" id="JAFBMS010000001">
    <property type="protein sequence ID" value="KAG9355556.1"/>
    <property type="molecule type" value="Genomic_DNA"/>
</dbReference>
<dbReference type="InterPro" id="IPR000719">
    <property type="entry name" value="Prot_kinase_dom"/>
</dbReference>
<feature type="region of interest" description="Disordered" evidence="11">
    <location>
        <begin position="1"/>
        <end position="29"/>
    </location>
</feature>
<protein>
    <recommendedName>
        <fullName evidence="2">non-specific serine/threonine protein kinase</fullName>
        <ecNumber evidence="2">2.7.11.1</ecNumber>
    </recommendedName>
</protein>
<feature type="binding site" evidence="10">
    <location>
        <position position="515"/>
    </location>
    <ligand>
        <name>ATP</name>
        <dbReference type="ChEBI" id="CHEBI:30616"/>
    </ligand>
</feature>
<dbReference type="GO" id="GO:0035556">
    <property type="term" value="P:intracellular signal transduction"/>
    <property type="evidence" value="ECO:0007669"/>
    <property type="project" value="InterPro"/>
</dbReference>
<dbReference type="SUPFAM" id="SSF56112">
    <property type="entry name" value="Protein kinase-like (PK-like)"/>
    <property type="match status" value="1"/>
</dbReference>
<dbReference type="GO" id="GO:0004674">
    <property type="term" value="F:protein serine/threonine kinase activity"/>
    <property type="evidence" value="ECO:0007669"/>
    <property type="project" value="UniProtKB-KW"/>
</dbReference>
<dbReference type="InterPro" id="IPR008271">
    <property type="entry name" value="Ser/Thr_kinase_AS"/>
</dbReference>
<feature type="region of interest" description="Disordered" evidence="11">
    <location>
        <begin position="743"/>
        <end position="778"/>
    </location>
</feature>
<evidence type="ECO:0000256" key="10">
    <source>
        <dbReference type="PROSITE-ProRule" id="PRU10141"/>
    </source>
</evidence>
<dbReference type="SUPFAM" id="SSF89837">
    <property type="entry name" value="Doublecortin (DC)"/>
    <property type="match status" value="1"/>
</dbReference>
<accession>A0A8T2PWG5</accession>
<keyword evidence="3" id="KW-0723">Serine/threonine-protein kinase</keyword>
<dbReference type="SMART" id="SM00220">
    <property type="entry name" value="S_TKc"/>
    <property type="match status" value="1"/>
</dbReference>
<dbReference type="GO" id="GO:0005524">
    <property type="term" value="F:ATP binding"/>
    <property type="evidence" value="ECO:0007669"/>
    <property type="project" value="UniProtKB-UniRule"/>
</dbReference>
<evidence type="ECO:0000256" key="4">
    <source>
        <dbReference type="ARBA" id="ARBA00022679"/>
    </source>
</evidence>
<feature type="compositionally biased region" description="Polar residues" evidence="11">
    <location>
        <begin position="760"/>
        <end position="778"/>
    </location>
</feature>
<feature type="compositionally biased region" description="Polar residues" evidence="11">
    <location>
        <begin position="318"/>
        <end position="330"/>
    </location>
</feature>
<dbReference type="EC" id="2.7.11.1" evidence="2"/>
<reference evidence="14" key="1">
    <citation type="thesis" date="2021" institute="BYU ScholarsArchive" country="Provo, UT, USA">
        <title>Applications of and Algorithms for Genome Assembly and Genomic Analyses with an Emphasis on Marine Teleosts.</title>
        <authorList>
            <person name="Pickett B.D."/>
        </authorList>
    </citation>
    <scope>NUCLEOTIDE SEQUENCE</scope>
    <source>
        <strain evidence="14">HI-2016</strain>
    </source>
</reference>
<dbReference type="InterPro" id="IPR036572">
    <property type="entry name" value="Doublecortin_dom_sf"/>
</dbReference>
<feature type="compositionally biased region" description="Basic and acidic residues" evidence="11">
    <location>
        <begin position="455"/>
        <end position="465"/>
    </location>
</feature>
<evidence type="ECO:0000256" key="5">
    <source>
        <dbReference type="ARBA" id="ARBA00022741"/>
    </source>
</evidence>
<evidence type="ECO:0000313" key="15">
    <source>
        <dbReference type="Proteomes" id="UP000824540"/>
    </source>
</evidence>
<organism evidence="14 15">
    <name type="scientific">Albula glossodonta</name>
    <name type="common">roundjaw bonefish</name>
    <dbReference type="NCBI Taxonomy" id="121402"/>
    <lineage>
        <taxon>Eukaryota</taxon>
        <taxon>Metazoa</taxon>
        <taxon>Chordata</taxon>
        <taxon>Craniata</taxon>
        <taxon>Vertebrata</taxon>
        <taxon>Euteleostomi</taxon>
        <taxon>Actinopterygii</taxon>
        <taxon>Neopterygii</taxon>
        <taxon>Teleostei</taxon>
        <taxon>Albuliformes</taxon>
        <taxon>Albulidae</taxon>
        <taxon>Albula</taxon>
    </lineage>
</organism>
<dbReference type="PROSITE" id="PS50011">
    <property type="entry name" value="PROTEIN_KINASE_DOM"/>
    <property type="match status" value="1"/>
</dbReference>
<dbReference type="AlphaFoldDB" id="A0A8T2PWG5"/>
<dbReference type="FunFam" id="1.10.510.10:FF:000066">
    <property type="entry name" value="Serine/threonine-protein kinase DCLK1 isoform 2"/>
    <property type="match status" value="1"/>
</dbReference>
<evidence type="ECO:0000259" key="13">
    <source>
        <dbReference type="PROSITE" id="PS50309"/>
    </source>
</evidence>
<dbReference type="InterPro" id="IPR011009">
    <property type="entry name" value="Kinase-like_dom_sf"/>
</dbReference>
<keyword evidence="4" id="KW-0808">Transferase</keyword>
<feature type="domain" description="Doublecortin" evidence="13">
    <location>
        <begin position="91"/>
        <end position="178"/>
    </location>
</feature>
<sequence length="778" mass="87864">MTPAWKQHCPAETSGPKCRQPPGQQASVPKCVHKSNQWNSEKRFRATYPPTGCRTFGKPPLGPCHFDEPHHHHVNNGFHTTHAENSPVRPRIVTVVRPGGRKHLRKITILLNRRSVQTFEQLVADISEALGYPRWKNDRVKKLFNLKGREIRSVSDFFRSDEVFVASGRDKLSLQDIEEVLEELYPDSPCYHSVVLQTWERVLEQPVNTSKADSGFNEEVEPIRSLMPPITNSSQRARSKACQEERQRAKLWERDRGGAQQSEKTQTIRAKEGALLKEKIEKLNAIYAPCANYCKNCKRGRVGKERGDLIRRRVSSPARDNQVTEKQSQVLRRAPQRFSRSVHVRPWEGPNSRENNATKFQEQRDGLHPLGEKETESGKATEESPSGINEAQEADTEERVQNTPTDEQNIVVKENGLAPLPVLQHSPEDNSGGNSLQEQQGERGEGATETVLQTENHETEEQQENDHDALLPVGQVVTHNTIEQQYEIGRIIGDGNFAVVRECKLRETNIPYAMKIIDKEKLKGKEHMIQNEISIVRSLSHPHVVKLLRDYETEDQIYLVMELVPGGDLFDAITEKVKFSETQASLMVRDVCEALAYIHSKSIVHRDLKPENLLVQHNPDGSSTLKLADFGLAMVVTEPIFTVCGTPTYVAPEILTEKGYGLPVDMWATGVILYILLCGFPPFRSQEKDQDELFELIQKGEYEFLPPYWDDISEGAKGLIGGLLHAEPEGRLTAKQALHHPWVQSGAEEDSNKEGAKTIDVNSLQSQHPVSDQQTTEQ</sequence>
<dbReference type="InterPro" id="IPR017441">
    <property type="entry name" value="Protein_kinase_ATP_BS"/>
</dbReference>
<feature type="region of interest" description="Disordered" evidence="11">
    <location>
        <begin position="308"/>
        <end position="465"/>
    </location>
</feature>
<feature type="compositionally biased region" description="Basic and acidic residues" evidence="11">
    <location>
        <begin position="361"/>
        <end position="382"/>
    </location>
</feature>
<comment type="catalytic activity">
    <reaction evidence="8">
        <text>L-threonyl-[protein] + ATP = O-phospho-L-threonyl-[protein] + ADP + H(+)</text>
        <dbReference type="Rhea" id="RHEA:46608"/>
        <dbReference type="Rhea" id="RHEA-COMP:11060"/>
        <dbReference type="Rhea" id="RHEA-COMP:11605"/>
        <dbReference type="ChEBI" id="CHEBI:15378"/>
        <dbReference type="ChEBI" id="CHEBI:30013"/>
        <dbReference type="ChEBI" id="CHEBI:30616"/>
        <dbReference type="ChEBI" id="CHEBI:61977"/>
        <dbReference type="ChEBI" id="CHEBI:456216"/>
        <dbReference type="EC" id="2.7.11.1"/>
    </reaction>
</comment>
<dbReference type="OrthoDB" id="1738954at2759"/>
<keyword evidence="7 10" id="KW-0067">ATP-binding</keyword>
<evidence type="ECO:0000256" key="2">
    <source>
        <dbReference type="ARBA" id="ARBA00012513"/>
    </source>
</evidence>
<comment type="catalytic activity">
    <reaction evidence="9">
        <text>L-seryl-[protein] + ATP = O-phospho-L-seryl-[protein] + ADP + H(+)</text>
        <dbReference type="Rhea" id="RHEA:17989"/>
        <dbReference type="Rhea" id="RHEA-COMP:9863"/>
        <dbReference type="Rhea" id="RHEA-COMP:11604"/>
        <dbReference type="ChEBI" id="CHEBI:15378"/>
        <dbReference type="ChEBI" id="CHEBI:29999"/>
        <dbReference type="ChEBI" id="CHEBI:30616"/>
        <dbReference type="ChEBI" id="CHEBI:83421"/>
        <dbReference type="ChEBI" id="CHEBI:456216"/>
        <dbReference type="EC" id="2.7.11.1"/>
    </reaction>
</comment>
<dbReference type="Gene3D" id="3.10.20.230">
    <property type="entry name" value="Doublecortin domain"/>
    <property type="match status" value="1"/>
</dbReference>
<dbReference type="Gene3D" id="3.30.200.20">
    <property type="entry name" value="Phosphorylase Kinase, domain 1"/>
    <property type="match status" value="1"/>
</dbReference>
<dbReference type="PROSITE" id="PS00107">
    <property type="entry name" value="PROTEIN_KINASE_ATP"/>
    <property type="match status" value="1"/>
</dbReference>
<proteinExistence type="inferred from homology"/>
<dbReference type="Proteomes" id="UP000824540">
    <property type="component" value="Unassembled WGS sequence"/>
</dbReference>